<dbReference type="EMBL" id="CP144921">
    <property type="protein sequence ID" value="WWA31974.1"/>
    <property type="molecule type" value="Genomic_DNA"/>
</dbReference>
<evidence type="ECO:0000256" key="11">
    <source>
        <dbReference type="ARBA" id="ARBA00023316"/>
    </source>
</evidence>
<evidence type="ECO:0000256" key="3">
    <source>
        <dbReference type="ARBA" id="ARBA00007164"/>
    </source>
</evidence>
<keyword evidence="9" id="KW-0133">Cell shape</keyword>
<dbReference type="PRINTS" id="PR00725">
    <property type="entry name" value="DADACBPTASE1"/>
</dbReference>
<dbReference type="SMART" id="SM00936">
    <property type="entry name" value="PBP5_C"/>
    <property type="match status" value="1"/>
</dbReference>
<evidence type="ECO:0000256" key="14">
    <source>
        <dbReference type="SAM" id="SignalP"/>
    </source>
</evidence>
<evidence type="ECO:0000313" key="17">
    <source>
        <dbReference type="Proteomes" id="UP001341136"/>
    </source>
</evidence>
<comment type="catalytic activity">
    <reaction evidence="12">
        <text>Preferential cleavage: (Ac)2-L-Lys-D-Ala-|-D-Ala. Also transpeptidation of peptidyl-alanyl moieties that are N-acyl substituents of D-alanine.</text>
        <dbReference type="EC" id="3.4.16.4"/>
    </reaction>
</comment>
<keyword evidence="6" id="KW-0645">Protease</keyword>
<evidence type="ECO:0000256" key="6">
    <source>
        <dbReference type="ARBA" id="ARBA00022670"/>
    </source>
</evidence>
<keyword evidence="7 14" id="KW-0732">Signal</keyword>
<dbReference type="InterPro" id="IPR001967">
    <property type="entry name" value="Peptidase_S11_N"/>
</dbReference>
<sequence>MKQKGLPSWTMRIMAALAMLAFVLGPIKPASAQSLTVDASAAIVVNADTGQILFEQNSDEQLAIASMTKMMTEYIVLESIANGDISWEDEVTITDHLLPLSHQRELSNVPLRQDYTYTVKDLYESMAIYSANASTMALAEHVAGTEAQFVAKMNEKAEELGLEKYEFINASGLNNADLQGEHPEGTPADGETTLSARSVAQLAYHLLKDFPEVLDTASVPEAVFDSGPDEKIDMQNWNWMLPNSPHYYEGVDGLKTGYTDAAGNSFTATAERDGVRLITVVMGTDTRDDRFNETKKLLDYGFSQFEEHRIIDAGTEPEGGVVPVARGKEKEVQLVTNRDLTFMLGKGQNENYSVEIELDESKTNENGELVAPIEEGETVGTLKVIMDEPVDYLPGSQQSGIELVAAADVEEAGWFTMSMRGIGGFFSNLWSSVSDTISGWFS</sequence>
<dbReference type="SUPFAM" id="SSF69189">
    <property type="entry name" value="Penicillin-binding protein associated domain"/>
    <property type="match status" value="1"/>
</dbReference>
<evidence type="ECO:0000256" key="12">
    <source>
        <dbReference type="ARBA" id="ARBA00034000"/>
    </source>
</evidence>
<dbReference type="PANTHER" id="PTHR21581:SF11">
    <property type="entry name" value="D-ALANYL-D-ALANINE CARBOXYPEPTIDASE DACA"/>
    <property type="match status" value="1"/>
</dbReference>
<protein>
    <recommendedName>
        <fullName evidence="4">serine-type D-Ala-D-Ala carboxypeptidase</fullName>
        <ecNumber evidence="4">3.4.16.4</ecNumber>
    </recommendedName>
</protein>
<evidence type="ECO:0000256" key="7">
    <source>
        <dbReference type="ARBA" id="ARBA00022729"/>
    </source>
</evidence>
<keyword evidence="8 16" id="KW-0378">Hydrolase</keyword>
<feature type="chain" id="PRO_5046252678" description="serine-type D-Ala-D-Ala carboxypeptidase" evidence="14">
    <location>
        <begin position="33"/>
        <end position="442"/>
    </location>
</feature>
<comment type="pathway">
    <text evidence="2">Cell wall biogenesis; peptidoglycan biosynthesis.</text>
</comment>
<dbReference type="Gene3D" id="2.60.410.10">
    <property type="entry name" value="D-Ala-D-Ala carboxypeptidase, C-terminal domain"/>
    <property type="match status" value="1"/>
</dbReference>
<feature type="signal peptide" evidence="14">
    <location>
        <begin position="1"/>
        <end position="32"/>
    </location>
</feature>
<dbReference type="InterPro" id="IPR012907">
    <property type="entry name" value="Peptidase_S11_C"/>
</dbReference>
<organism evidence="16 17">
    <name type="scientific">Shouchella rhizosphaerae</name>
    <dbReference type="NCBI Taxonomy" id="866786"/>
    <lineage>
        <taxon>Bacteria</taxon>
        <taxon>Bacillati</taxon>
        <taxon>Bacillota</taxon>
        <taxon>Bacilli</taxon>
        <taxon>Bacillales</taxon>
        <taxon>Bacillaceae</taxon>
        <taxon>Shouchella</taxon>
    </lineage>
</organism>
<comment type="function">
    <text evidence="1">Removes C-terminal D-alanyl residues from sugar-peptide cell wall precursors.</text>
</comment>
<dbReference type="GO" id="GO:0004180">
    <property type="term" value="F:carboxypeptidase activity"/>
    <property type="evidence" value="ECO:0007669"/>
    <property type="project" value="UniProtKB-KW"/>
</dbReference>
<evidence type="ECO:0000256" key="1">
    <source>
        <dbReference type="ARBA" id="ARBA00003217"/>
    </source>
</evidence>
<keyword evidence="5 16" id="KW-0121">Carboxypeptidase</keyword>
<dbReference type="PANTHER" id="PTHR21581">
    <property type="entry name" value="D-ALANYL-D-ALANINE CARBOXYPEPTIDASE"/>
    <property type="match status" value="1"/>
</dbReference>
<dbReference type="InterPro" id="IPR018044">
    <property type="entry name" value="Peptidase_S11"/>
</dbReference>
<accession>A0ABZ2CXR6</accession>
<evidence type="ECO:0000256" key="4">
    <source>
        <dbReference type="ARBA" id="ARBA00012448"/>
    </source>
</evidence>
<evidence type="ECO:0000256" key="2">
    <source>
        <dbReference type="ARBA" id="ARBA00004752"/>
    </source>
</evidence>
<dbReference type="Proteomes" id="UP001341136">
    <property type="component" value="Chromosome"/>
</dbReference>
<evidence type="ECO:0000256" key="5">
    <source>
        <dbReference type="ARBA" id="ARBA00022645"/>
    </source>
</evidence>
<dbReference type="EC" id="3.4.16.4" evidence="4"/>
<comment type="similarity">
    <text evidence="3 13">Belongs to the peptidase S11 family.</text>
</comment>
<keyword evidence="10" id="KW-0573">Peptidoglycan synthesis</keyword>
<dbReference type="SUPFAM" id="SSF56601">
    <property type="entry name" value="beta-lactamase/transpeptidase-like"/>
    <property type="match status" value="1"/>
</dbReference>
<dbReference type="Gene3D" id="3.40.710.10">
    <property type="entry name" value="DD-peptidase/beta-lactamase superfamily"/>
    <property type="match status" value="1"/>
</dbReference>
<evidence type="ECO:0000256" key="13">
    <source>
        <dbReference type="RuleBase" id="RU004016"/>
    </source>
</evidence>
<gene>
    <name evidence="16" type="ORF">V5G21_09270</name>
</gene>
<dbReference type="InterPro" id="IPR037167">
    <property type="entry name" value="Peptidase_S11_C_sf"/>
</dbReference>
<proteinExistence type="inferred from homology"/>
<evidence type="ECO:0000256" key="8">
    <source>
        <dbReference type="ARBA" id="ARBA00022801"/>
    </source>
</evidence>
<dbReference type="InterPro" id="IPR015956">
    <property type="entry name" value="Peniciliin-bd_prot_C_sf"/>
</dbReference>
<reference evidence="16 17" key="1">
    <citation type="submission" date="2024-01" db="EMBL/GenBank/DDBJ databases">
        <title>Culturomics analysis of mouse respiratory tract.</title>
        <authorList>
            <person name="Phillips A.M."/>
            <person name="Collette N.M."/>
            <person name="Mageeney C.M."/>
            <person name="Sinha A."/>
            <person name="Hern K.E."/>
            <person name="Arkin A.P."/>
            <person name="Williams K.P."/>
            <person name="Branda S."/>
        </authorList>
    </citation>
    <scope>NUCLEOTIDE SEQUENCE [LARGE SCALE GENOMIC DNA]</scope>
    <source>
        <strain evidence="16 17">CP20</strain>
    </source>
</reference>
<evidence type="ECO:0000313" key="16">
    <source>
        <dbReference type="EMBL" id="WWA31974.1"/>
    </source>
</evidence>
<dbReference type="Pfam" id="PF07943">
    <property type="entry name" value="PBP5_C"/>
    <property type="match status" value="1"/>
</dbReference>
<evidence type="ECO:0000256" key="10">
    <source>
        <dbReference type="ARBA" id="ARBA00022984"/>
    </source>
</evidence>
<keyword evidence="11" id="KW-0961">Cell wall biogenesis/degradation</keyword>
<dbReference type="Pfam" id="PF00768">
    <property type="entry name" value="Peptidase_S11"/>
    <property type="match status" value="1"/>
</dbReference>
<dbReference type="InterPro" id="IPR012338">
    <property type="entry name" value="Beta-lactam/transpept-like"/>
</dbReference>
<evidence type="ECO:0000259" key="15">
    <source>
        <dbReference type="SMART" id="SM00936"/>
    </source>
</evidence>
<name>A0ABZ2CXR6_9BACI</name>
<evidence type="ECO:0000256" key="9">
    <source>
        <dbReference type="ARBA" id="ARBA00022960"/>
    </source>
</evidence>
<keyword evidence="17" id="KW-1185">Reference proteome</keyword>
<feature type="domain" description="Peptidase S11 D-Ala-D-Ala carboxypeptidase A C-terminal" evidence="15">
    <location>
        <begin position="305"/>
        <end position="411"/>
    </location>
</feature>